<keyword evidence="3" id="KW-1185">Reference proteome</keyword>
<evidence type="ECO:0000313" key="2">
    <source>
        <dbReference type="EMBL" id="AXH95808.1"/>
    </source>
</evidence>
<dbReference type="AlphaFoldDB" id="A0A345NLA0"/>
<reference evidence="2 3" key="1">
    <citation type="submission" date="2018-07" db="EMBL/GenBank/DDBJ databases">
        <title>Complete genome sequencing of Ornithinimicrobium sp. AMA3305.</title>
        <authorList>
            <person name="Bae J.-W."/>
        </authorList>
    </citation>
    <scope>NUCLEOTIDE SEQUENCE [LARGE SCALE GENOMIC DNA]</scope>
    <source>
        <strain evidence="2 3">AMA3305</strain>
    </source>
</reference>
<dbReference type="GO" id="GO:0051537">
    <property type="term" value="F:2 iron, 2 sulfur cluster binding"/>
    <property type="evidence" value="ECO:0007669"/>
    <property type="project" value="InterPro"/>
</dbReference>
<dbReference type="OrthoDB" id="3290158at2"/>
<dbReference type="RefSeq" id="WP_114927573.1">
    <property type="nucleotide sequence ID" value="NZ_CP031229.1"/>
</dbReference>
<dbReference type="InterPro" id="IPR024726">
    <property type="entry name" value="FhuF_C"/>
</dbReference>
<dbReference type="EMBL" id="CP031229">
    <property type="protein sequence ID" value="AXH95808.1"/>
    <property type="molecule type" value="Genomic_DNA"/>
</dbReference>
<evidence type="ECO:0000259" key="1">
    <source>
        <dbReference type="Pfam" id="PF11575"/>
    </source>
</evidence>
<evidence type="ECO:0000313" key="3">
    <source>
        <dbReference type="Proteomes" id="UP000253790"/>
    </source>
</evidence>
<feature type="domain" description="Ferric siderophore reductase C-terminal" evidence="1">
    <location>
        <begin position="239"/>
        <end position="259"/>
    </location>
</feature>
<name>A0A345NLA0_9MICO</name>
<proteinExistence type="predicted"/>
<dbReference type="Proteomes" id="UP000253790">
    <property type="component" value="Chromosome"/>
</dbReference>
<protein>
    <recommendedName>
        <fullName evidence="1">Ferric siderophore reductase C-terminal domain-containing protein</fullName>
    </recommendedName>
</protein>
<accession>A0A345NLA0</accession>
<sequence length="271" mass="26800">MTPDADGGCGQVVADLAALGGFFVLAAPPSPGTDALPWADALADEALRARFATVRAALAASSGLPLDQVDLKVAVSATQVGLASRLWSVALAGAVLHGWLPDLSPANLLASPGHRGPVPLGVGRQGPGYAVPAVGGDAAAAASVVAGAVLPSLTLLADACARTGRTPRRVLTSNATSALVGGARVLAGLRPRQGPAAWALARALLDLPQVADGGARVAAASLPDGVGGAMEQADEAFLRSGCCVFYRLPGHGLCPDCVLAPSRAGEVTPGH</sequence>
<gene>
    <name evidence="2" type="ORF">DV701_06415</name>
</gene>
<dbReference type="KEGG" id="orn:DV701_06415"/>
<organism evidence="2 3">
    <name type="scientific">Ornithinimicrobium avium</name>
    <dbReference type="NCBI Taxonomy" id="2283195"/>
    <lineage>
        <taxon>Bacteria</taxon>
        <taxon>Bacillati</taxon>
        <taxon>Actinomycetota</taxon>
        <taxon>Actinomycetes</taxon>
        <taxon>Micrococcales</taxon>
        <taxon>Ornithinimicrobiaceae</taxon>
        <taxon>Ornithinimicrobium</taxon>
    </lineage>
</organism>
<dbReference type="Pfam" id="PF11575">
    <property type="entry name" value="FhuF_C"/>
    <property type="match status" value="1"/>
</dbReference>